<reference evidence="9" key="1">
    <citation type="submission" date="2020-06" db="EMBL/GenBank/DDBJ databases">
        <authorList>
            <consortium name="Wellcome Sanger Institute Data Sharing"/>
        </authorList>
    </citation>
    <scope>NUCLEOTIDE SEQUENCE [LARGE SCALE GENOMIC DNA]</scope>
</reference>
<keyword evidence="3" id="KW-0732">Signal</keyword>
<keyword evidence="5" id="KW-1015">Disulfide bond</keyword>
<organism evidence="9 10">
    <name type="scientific">Gouania willdenowi</name>
    <name type="common">Blunt-snouted clingfish</name>
    <name type="synonym">Lepadogaster willdenowi</name>
    <dbReference type="NCBI Taxonomy" id="441366"/>
    <lineage>
        <taxon>Eukaryota</taxon>
        <taxon>Metazoa</taxon>
        <taxon>Chordata</taxon>
        <taxon>Craniata</taxon>
        <taxon>Vertebrata</taxon>
        <taxon>Euteleostomi</taxon>
        <taxon>Actinopterygii</taxon>
        <taxon>Neopterygii</taxon>
        <taxon>Teleostei</taxon>
        <taxon>Neoteleostei</taxon>
        <taxon>Acanthomorphata</taxon>
        <taxon>Ovalentaria</taxon>
        <taxon>Blenniimorphae</taxon>
        <taxon>Blenniiformes</taxon>
        <taxon>Gobiesocoidei</taxon>
        <taxon>Gobiesocidae</taxon>
        <taxon>Gobiesocinae</taxon>
        <taxon>Gouania</taxon>
    </lineage>
</organism>
<evidence type="ECO:0000259" key="8">
    <source>
        <dbReference type="PROSITE" id="PS51530"/>
    </source>
</evidence>
<dbReference type="GO" id="GO:0005615">
    <property type="term" value="C:extracellular space"/>
    <property type="evidence" value="ECO:0007669"/>
    <property type="project" value="InterPro"/>
</dbReference>
<reference evidence="9" key="3">
    <citation type="submission" date="2025-09" db="UniProtKB">
        <authorList>
            <consortium name="Ensembl"/>
        </authorList>
    </citation>
    <scope>IDENTIFICATION</scope>
</reference>
<dbReference type="InterPro" id="IPR000010">
    <property type="entry name" value="Cystatin_dom"/>
</dbReference>
<dbReference type="InterPro" id="IPR050735">
    <property type="entry name" value="Kininogen_Fetuin_HRG"/>
</dbReference>
<keyword evidence="2" id="KW-0964">Secreted</keyword>
<evidence type="ECO:0000256" key="6">
    <source>
        <dbReference type="ARBA" id="ARBA00023180"/>
    </source>
</evidence>
<dbReference type="PROSITE" id="PS51530">
    <property type="entry name" value="CYSTATIN_FETUIN_B"/>
    <property type="match status" value="1"/>
</dbReference>
<evidence type="ECO:0000256" key="3">
    <source>
        <dbReference type="ARBA" id="ARBA00022729"/>
    </source>
</evidence>
<protein>
    <submittedName>
        <fullName evidence="9">Si:ch211-262h13.5</fullName>
    </submittedName>
</protein>
<reference evidence="9" key="2">
    <citation type="submission" date="2025-08" db="UniProtKB">
        <authorList>
            <consortium name="Ensembl"/>
        </authorList>
    </citation>
    <scope>IDENTIFICATION</scope>
</reference>
<dbReference type="AlphaFoldDB" id="A0A8C5GKV6"/>
<evidence type="ECO:0000256" key="7">
    <source>
        <dbReference type="SAM" id="MobiDB-lite"/>
    </source>
</evidence>
<dbReference type="InterPro" id="IPR025764">
    <property type="entry name" value="Cystatin_Fetuin_B"/>
</dbReference>
<dbReference type="Gene3D" id="3.10.450.10">
    <property type="match status" value="1"/>
</dbReference>
<evidence type="ECO:0000256" key="1">
    <source>
        <dbReference type="ARBA" id="ARBA00004613"/>
    </source>
</evidence>
<dbReference type="Pfam" id="PF00031">
    <property type="entry name" value="Cystatin"/>
    <property type="match status" value="1"/>
</dbReference>
<proteinExistence type="predicted"/>
<name>A0A8C5GKV6_GOUWI</name>
<evidence type="ECO:0000256" key="5">
    <source>
        <dbReference type="ARBA" id="ARBA00023157"/>
    </source>
</evidence>
<dbReference type="GO" id="GO:0004869">
    <property type="term" value="F:cysteine-type endopeptidase inhibitor activity"/>
    <property type="evidence" value="ECO:0007669"/>
    <property type="project" value="InterPro"/>
</dbReference>
<dbReference type="Proteomes" id="UP000694680">
    <property type="component" value="Chromosome 4"/>
</dbReference>
<keyword evidence="10" id="KW-1185">Reference proteome</keyword>
<dbReference type="PANTHER" id="PTHR13814">
    <property type="entry name" value="FETUIN"/>
    <property type="match status" value="1"/>
</dbReference>
<keyword evidence="6" id="KW-0325">Glycoprotein</keyword>
<evidence type="ECO:0000313" key="10">
    <source>
        <dbReference type="Proteomes" id="UP000694680"/>
    </source>
</evidence>
<dbReference type="Ensembl" id="ENSGWIT00000034753.1">
    <property type="protein sequence ID" value="ENSGWIP00000031923.1"/>
    <property type="gene ID" value="ENSGWIG00000016463.1"/>
</dbReference>
<dbReference type="SUPFAM" id="SSF54403">
    <property type="entry name" value="Cystatin/monellin"/>
    <property type="match status" value="1"/>
</dbReference>
<comment type="subcellular location">
    <subcellularLocation>
        <location evidence="1">Secreted</location>
    </subcellularLocation>
</comment>
<accession>A0A8C5GKV6</accession>
<evidence type="ECO:0000256" key="2">
    <source>
        <dbReference type="ARBA" id="ARBA00022525"/>
    </source>
</evidence>
<evidence type="ECO:0000313" key="9">
    <source>
        <dbReference type="Ensembl" id="ENSGWIP00000031923.1"/>
    </source>
</evidence>
<dbReference type="InterPro" id="IPR001363">
    <property type="entry name" value="Prot_inh_fetuin_CS"/>
</dbReference>
<sequence length="367" mass="39934">AKAVFALLSEAVVCGDGFVLMPVELAPVPCNDKAVGKLSRLAVTYINEDRTEGYKFALNRVANVHLHAQGPAGNVYYLDLDVLETKCHTGSPKPWKRCDVRPFMETQVSGNCNTTILHTPEGYSYLYSYDCALVPDSPENLQKTCPTCPTLLSVDSPEAMRASGMTLASYKRKSTLGVGLGVKKITRAAVQVYTAGFCTGSLHGDLYDHPEAHVSCELFKAQVSTDDHGNDPNPIPSESPLPTVVQPEPSAPAPIDHVLIDPAPIDPSPAVNPSTPLPSSSSESEESFLTQQRRPSLAESLFSSSEEIVGLVARRPPLNFRYQRRERRKRQALQETSPSYNPVFLADFPNGTSPFRSCPGPARYTTV</sequence>
<evidence type="ECO:0000256" key="4">
    <source>
        <dbReference type="ARBA" id="ARBA00022737"/>
    </source>
</evidence>
<dbReference type="PROSITE" id="PS01254">
    <property type="entry name" value="FETUIN_1"/>
    <property type="match status" value="1"/>
</dbReference>
<feature type="region of interest" description="Disordered" evidence="7">
    <location>
        <begin position="224"/>
        <end position="295"/>
    </location>
</feature>
<keyword evidence="4" id="KW-0677">Repeat</keyword>
<feature type="domain" description="Cystatin fetuin-B-type" evidence="8">
    <location>
        <begin position="19"/>
        <end position="132"/>
    </location>
</feature>
<dbReference type="PANTHER" id="PTHR13814:SF15">
    <property type="entry name" value="SI:CH211-262H13.5"/>
    <property type="match status" value="1"/>
</dbReference>
<dbReference type="InterPro" id="IPR046350">
    <property type="entry name" value="Cystatin_sf"/>
</dbReference>
<dbReference type="SMART" id="SM00043">
    <property type="entry name" value="CY"/>
    <property type="match status" value="1"/>
</dbReference>
<dbReference type="CDD" id="cd00042">
    <property type="entry name" value="CY"/>
    <property type="match status" value="1"/>
</dbReference>